<evidence type="ECO:0000256" key="6">
    <source>
        <dbReference type="ARBA" id="ARBA00022729"/>
    </source>
</evidence>
<dbReference type="AlphaFoldDB" id="E1IBM3"/>
<keyword evidence="7" id="KW-0106">Calcium</keyword>
<dbReference type="InterPro" id="IPR003321">
    <property type="entry name" value="Cyt_c552"/>
</dbReference>
<accession>E1IBM3</accession>
<dbReference type="GO" id="GO:0030288">
    <property type="term" value="C:outer membrane-bounded periplasmic space"/>
    <property type="evidence" value="ECO:0007669"/>
    <property type="project" value="TreeGrafter"/>
</dbReference>
<dbReference type="Pfam" id="PF02335">
    <property type="entry name" value="Cytochrom_C552"/>
    <property type="match status" value="1"/>
</dbReference>
<keyword evidence="6" id="KW-0732">Signal</keyword>
<dbReference type="PIRSF" id="PIRSF000243">
    <property type="entry name" value="Cyt_c552"/>
    <property type="match status" value="1"/>
</dbReference>
<evidence type="ECO:0000313" key="12">
    <source>
        <dbReference type="EMBL" id="EFO81442.1"/>
    </source>
</evidence>
<evidence type="ECO:0000256" key="7">
    <source>
        <dbReference type="ARBA" id="ARBA00022837"/>
    </source>
</evidence>
<evidence type="ECO:0000256" key="1">
    <source>
        <dbReference type="ARBA" id="ARBA00004196"/>
    </source>
</evidence>
<dbReference type="GO" id="GO:0020037">
    <property type="term" value="F:heme binding"/>
    <property type="evidence" value="ECO:0007669"/>
    <property type="project" value="TreeGrafter"/>
</dbReference>
<dbReference type="STRING" id="765420.OSCT_0724"/>
<dbReference type="PANTHER" id="PTHR30633">
    <property type="entry name" value="CYTOCHROME C-552 RESPIRATORY NITRITE REDUCTASE"/>
    <property type="match status" value="1"/>
</dbReference>
<comment type="caution">
    <text evidence="12">The sequence shown here is derived from an EMBL/GenBank/DDBJ whole genome shotgun (WGS) entry which is preliminary data.</text>
</comment>
<evidence type="ECO:0000313" key="13">
    <source>
        <dbReference type="Proteomes" id="UP000054010"/>
    </source>
</evidence>
<dbReference type="EMBL" id="ADVR01000012">
    <property type="protein sequence ID" value="EFO81442.1"/>
    <property type="molecule type" value="Genomic_DNA"/>
</dbReference>
<dbReference type="Gene3D" id="1.20.140.10">
    <property type="entry name" value="Butyryl-CoA Dehydrogenase, subunit A, domain 3"/>
    <property type="match status" value="1"/>
</dbReference>
<keyword evidence="9" id="KW-0408">Iron</keyword>
<dbReference type="CDD" id="cd00548">
    <property type="entry name" value="NrfA-like"/>
    <property type="match status" value="1"/>
</dbReference>
<evidence type="ECO:0000256" key="2">
    <source>
        <dbReference type="ARBA" id="ARBA00009288"/>
    </source>
</evidence>
<dbReference type="SUPFAM" id="SSF48695">
    <property type="entry name" value="Multiheme cytochromes"/>
    <property type="match status" value="1"/>
</dbReference>
<name>E1IBM3_9CHLR</name>
<dbReference type="PANTHER" id="PTHR30633:SF0">
    <property type="entry name" value="CYTOCHROME C-552"/>
    <property type="match status" value="1"/>
</dbReference>
<dbReference type="eggNOG" id="COG3303">
    <property type="taxonomic scope" value="Bacteria"/>
</dbReference>
<reference evidence="12 13" key="1">
    <citation type="journal article" date="2011" name="J. Bacteriol.">
        <title>Draft genome sequence of the anoxygenic filamentous phototrophic bacterium Oscillochloris trichoides subsp. DG-6.</title>
        <authorList>
            <person name="Kuznetsov B.B."/>
            <person name="Ivanovsky R.N."/>
            <person name="Keppen O.I."/>
            <person name="Sukhacheva M.V."/>
            <person name="Bumazhkin B.K."/>
            <person name="Patutina E.O."/>
            <person name="Beletsky A.V."/>
            <person name="Mardanov A.V."/>
            <person name="Baslerov R.V."/>
            <person name="Panteleeva A.N."/>
            <person name="Kolganova T.V."/>
            <person name="Ravin N.V."/>
            <person name="Skryabin K.G."/>
        </authorList>
    </citation>
    <scope>NUCLEOTIDE SEQUENCE [LARGE SCALE GENOMIC DNA]</scope>
    <source>
        <strain evidence="12 13">DG-6</strain>
    </source>
</reference>
<dbReference type="EC" id="1.7.2.2" evidence="3"/>
<keyword evidence="11" id="KW-0472">Membrane</keyword>
<keyword evidence="11" id="KW-1133">Transmembrane helix</keyword>
<dbReference type="InterPro" id="IPR036280">
    <property type="entry name" value="Multihaem_cyt_sf"/>
</dbReference>
<sequence length="466" mass="52285">MWAYLVAIGMVAVATVMVLLLLQNITTRQSEARLDVFRVVELDETVEDPAVWGQNYPRQYDSYLRTVDIDRSRYGGSESISKIDGEYAVWRTLWAGYPFATDYREERGHAYMLIDQRETERVLQFKQPGACLHCHASVIPAYYNQGVAAGIPADDRHAAIMKGFELINTMPYSQATTLVSHPVTCLDCHDPSTMQLRVTRPGFLLGIQALAESDDPVAHLPSIARWRDAGGKGIYDPNTWASRQELRSMVCAQCHVEYYFKGTEKLLTYPWQNGLKMEQIEAYYDEVGHKDWTHALSQAPALKAQHPEFELWSQGIHAQSGVACADCHMPYRRDGAVKISDHQVRSPLLAGATACQTCHNIDAETLIQRVETIQDRTMSLLHRGETATEALIKDIEAALAAGVPVEQLAEAQAHQRRAQWRLDFISAENSMGFHADQEAARILAEAIDEARQGQLVVMQVRARVGM</sequence>
<keyword evidence="4" id="KW-0349">Heme</keyword>
<keyword evidence="8" id="KW-0560">Oxidoreductase</keyword>
<evidence type="ECO:0000256" key="9">
    <source>
        <dbReference type="ARBA" id="ARBA00023004"/>
    </source>
</evidence>
<evidence type="ECO:0000256" key="11">
    <source>
        <dbReference type="SAM" id="Phobius"/>
    </source>
</evidence>
<evidence type="ECO:0000256" key="8">
    <source>
        <dbReference type="ARBA" id="ARBA00023002"/>
    </source>
</evidence>
<dbReference type="GO" id="GO:0019645">
    <property type="term" value="P:anaerobic electron transport chain"/>
    <property type="evidence" value="ECO:0007669"/>
    <property type="project" value="TreeGrafter"/>
</dbReference>
<evidence type="ECO:0000256" key="4">
    <source>
        <dbReference type="ARBA" id="ARBA00022617"/>
    </source>
</evidence>
<proteinExistence type="inferred from homology"/>
<keyword evidence="5" id="KW-0479">Metal-binding</keyword>
<dbReference type="GO" id="GO:0042279">
    <property type="term" value="F:nitrite reductase (cytochrome, ammonia-forming) activity"/>
    <property type="evidence" value="ECO:0007669"/>
    <property type="project" value="UniProtKB-EC"/>
</dbReference>
<dbReference type="Proteomes" id="UP000054010">
    <property type="component" value="Unassembled WGS sequence"/>
</dbReference>
<dbReference type="Gene3D" id="1.10.1130.10">
    <property type="entry name" value="Flavocytochrome C3, Chain A"/>
    <property type="match status" value="1"/>
</dbReference>
<protein>
    <recommendedName>
        <fullName evidence="3">nitrite reductase (cytochrome; ammonia-forming)</fullName>
        <ecNumber evidence="3">1.7.2.2</ecNumber>
    </recommendedName>
</protein>
<dbReference type="GO" id="GO:0046872">
    <property type="term" value="F:metal ion binding"/>
    <property type="evidence" value="ECO:0007669"/>
    <property type="project" value="UniProtKB-KW"/>
</dbReference>
<comment type="subcellular location">
    <subcellularLocation>
        <location evidence="1">Cell envelope</location>
    </subcellularLocation>
</comment>
<keyword evidence="13" id="KW-1185">Reference proteome</keyword>
<dbReference type="HOGENOM" id="CLU_035040_1_0_0"/>
<evidence type="ECO:0000256" key="10">
    <source>
        <dbReference type="ARBA" id="ARBA00049131"/>
    </source>
</evidence>
<comment type="catalytic activity">
    <reaction evidence="10">
        <text>6 Fe(III)-[cytochrome c] + NH4(+) + 2 H2O = 6 Fe(II)-[cytochrome c] + nitrite + 8 H(+)</text>
        <dbReference type="Rhea" id="RHEA:13089"/>
        <dbReference type="Rhea" id="RHEA-COMP:10350"/>
        <dbReference type="Rhea" id="RHEA-COMP:14399"/>
        <dbReference type="ChEBI" id="CHEBI:15377"/>
        <dbReference type="ChEBI" id="CHEBI:15378"/>
        <dbReference type="ChEBI" id="CHEBI:16301"/>
        <dbReference type="ChEBI" id="CHEBI:28938"/>
        <dbReference type="ChEBI" id="CHEBI:29033"/>
        <dbReference type="ChEBI" id="CHEBI:29034"/>
        <dbReference type="EC" id="1.7.2.2"/>
    </reaction>
</comment>
<keyword evidence="11" id="KW-0812">Transmembrane</keyword>
<gene>
    <name evidence="12" type="ORF">OSCT_0724</name>
</gene>
<evidence type="ECO:0000256" key="3">
    <source>
        <dbReference type="ARBA" id="ARBA00011887"/>
    </source>
</evidence>
<feature type="transmembrane region" description="Helical" evidence="11">
    <location>
        <begin position="6"/>
        <end position="25"/>
    </location>
</feature>
<organism evidence="12 13">
    <name type="scientific">Oscillochloris trichoides DG-6</name>
    <dbReference type="NCBI Taxonomy" id="765420"/>
    <lineage>
        <taxon>Bacteria</taxon>
        <taxon>Bacillati</taxon>
        <taxon>Chloroflexota</taxon>
        <taxon>Chloroflexia</taxon>
        <taxon>Chloroflexales</taxon>
        <taxon>Chloroflexineae</taxon>
        <taxon>Oscillochloridaceae</taxon>
        <taxon>Oscillochloris</taxon>
    </lineage>
</organism>
<evidence type="ECO:0000256" key="5">
    <source>
        <dbReference type="ARBA" id="ARBA00022723"/>
    </source>
</evidence>
<comment type="similarity">
    <text evidence="2">Belongs to the cytochrome c-552 family.</text>
</comment>